<dbReference type="RefSeq" id="WP_135499931.1">
    <property type="nucleotide sequence ID" value="NZ_FOLS01000007.1"/>
</dbReference>
<keyword evidence="1" id="KW-0106">Calcium</keyword>
<evidence type="ECO:0000256" key="2">
    <source>
        <dbReference type="SAM" id="MobiDB-lite"/>
    </source>
</evidence>
<dbReference type="GO" id="GO:0005509">
    <property type="term" value="F:calcium ion binding"/>
    <property type="evidence" value="ECO:0007669"/>
    <property type="project" value="InterPro"/>
</dbReference>
<dbReference type="Gene3D" id="2.60.40.1200">
    <property type="match status" value="1"/>
</dbReference>
<dbReference type="Gene3D" id="2.60.40.2810">
    <property type="match status" value="3"/>
</dbReference>
<dbReference type="InterPro" id="IPR013783">
    <property type="entry name" value="Ig-like_fold"/>
</dbReference>
<feature type="domain" description="Cadherin" evidence="3">
    <location>
        <begin position="984"/>
        <end position="1071"/>
    </location>
</feature>
<dbReference type="SUPFAM" id="SSF49313">
    <property type="entry name" value="Cadherin-like"/>
    <property type="match status" value="4"/>
</dbReference>
<keyword evidence="6" id="KW-1185">Reference proteome</keyword>
<feature type="domain" description="Cadherin" evidence="3">
    <location>
        <begin position="2279"/>
        <end position="2379"/>
    </location>
</feature>
<feature type="domain" description="Cadherin" evidence="3">
    <location>
        <begin position="1271"/>
        <end position="1371"/>
    </location>
</feature>
<dbReference type="Pfam" id="PF17892">
    <property type="entry name" value="Cadherin_5"/>
    <property type="match status" value="1"/>
</dbReference>
<organism evidence="5 6">
    <name type="scientific">Pseudomonas citronellolis</name>
    <dbReference type="NCBI Taxonomy" id="53408"/>
    <lineage>
        <taxon>Bacteria</taxon>
        <taxon>Pseudomonadati</taxon>
        <taxon>Pseudomonadota</taxon>
        <taxon>Gammaproteobacteria</taxon>
        <taxon>Pseudomonadales</taxon>
        <taxon>Pseudomonadaceae</taxon>
        <taxon>Pseudomonas</taxon>
    </lineage>
</organism>
<evidence type="ECO:0000313" key="6">
    <source>
        <dbReference type="Proteomes" id="UP000183385"/>
    </source>
</evidence>
<dbReference type="PROSITE" id="PS51820">
    <property type="entry name" value="PA14"/>
    <property type="match status" value="1"/>
</dbReference>
<dbReference type="Pfam" id="PF00353">
    <property type="entry name" value="HemolysinCabind"/>
    <property type="match status" value="2"/>
</dbReference>
<dbReference type="NCBIfam" id="TIGR03661">
    <property type="entry name" value="T1SS_VCA0849"/>
    <property type="match status" value="1"/>
</dbReference>
<feature type="region of interest" description="Disordered" evidence="2">
    <location>
        <begin position="3206"/>
        <end position="3232"/>
    </location>
</feature>
<dbReference type="InterPro" id="IPR011049">
    <property type="entry name" value="Serralysin-like_metalloprot_C"/>
</dbReference>
<dbReference type="PROSITE" id="PS50268">
    <property type="entry name" value="CADHERIN_2"/>
    <property type="match status" value="11"/>
</dbReference>
<dbReference type="Pfam" id="PF17963">
    <property type="entry name" value="Big_9"/>
    <property type="match status" value="8"/>
</dbReference>
<dbReference type="InterPro" id="IPR010221">
    <property type="entry name" value="VCBS_dom"/>
</dbReference>
<dbReference type="Gene3D" id="2.60.40.10">
    <property type="entry name" value="Immunoglobulins"/>
    <property type="match status" value="12"/>
</dbReference>
<dbReference type="PANTHER" id="PTHR14139:SF2">
    <property type="entry name" value="CALSYNTENIN-1"/>
    <property type="match status" value="1"/>
</dbReference>
<dbReference type="InterPro" id="IPR037524">
    <property type="entry name" value="PA14/GLEYA"/>
</dbReference>
<gene>
    <name evidence="5" type="ORF">SAMN05216577_107138</name>
</gene>
<feature type="region of interest" description="Disordered" evidence="2">
    <location>
        <begin position="99"/>
        <end position="161"/>
    </location>
</feature>
<dbReference type="NCBIfam" id="TIGR01965">
    <property type="entry name" value="VCBS_repeat"/>
    <property type="match status" value="30"/>
</dbReference>
<feature type="domain" description="PA14" evidence="4">
    <location>
        <begin position="3882"/>
        <end position="4023"/>
    </location>
</feature>
<feature type="domain" description="Cadherin" evidence="3">
    <location>
        <begin position="378"/>
        <end position="471"/>
    </location>
</feature>
<sequence>MSSVVAVVKSVIGQVLAVSAEGQRRVLVEGDRLFLGDLVQTGDAGAVALQLPDGRVLDLGRDSQLSASELAPHAPAQPAVTASAEELQKAIAAGADPTQTLAPTAAGPGASAAGSGPAGGGHSFVLLEETGGHVDPSIGYTTSGPGAVGQGDGERQQEQAPNLAPSFVDDQGNSLAGLQLSTAEDTLLQGAFQARDPNGDSLTYSLARGPANGSLIVNADGTWQYLPNPDYNGADSFVVTVTDNRGASSSLTVDIGVTPVNDAPVASGSYGATLVDTAANDSFADIKGQLRASDVDGDQLTWSGSAKGAFGQLTVNPDGSYVYVVDAAAVNALPAGQHPQDSFTVTVRDPSGASDTRVIDIDIQGANDTPQASNAQAQATEDGQLTGQIAASDPDTGSSLTFSVDGKAPAGFTLQPDGNWSFDGKDPAYQHLGEGQTQVIVVPVVVTDDQGASSSSTLTITVTGTNDAPVAQAGSATTAENDVLNGQVPAASDVDGSIAGYQLASGVGTGNGTLTFNSDGSYSFDPGQDFDGLPAGVSRDVTFTYQAKDDSGALSAPQTITITVTGGNDAPVAQAATAAVNEDSQINGQLQASDADQGAQLQFGSDSPLPAGFTLGQDGKWSFDASDAAYQHLAAGQTQVISIPYLVTDDQGAVAGNTLTITVTGTNDVPVAQAASAAADEDQVSTGQLTATDADDGAVLTFGVDGNAPAGFTLKADGSWTFDGKDPAYQHLANGETQVISIPVVVTDDQGANTTSTLTLTITGTNDAPVAQADSATTGENGVLNGQVPAASDVDGSIVGYQLTNDVGAGNGILTFNPDGSYRFDPGQDFDSLPAGVSRDVTFTYQAKDDSGALSDPQTITITVTGSNDVPVAQAASAVVNEDSQINGQLQASDADQGAQLQFGSDSPLPAGFTLDQDGKWTFDASDAAYQHLAEGQTQVINIPYLVTDDQGAVAGNTLTITLTGTNDAPIAQASSAAADEDQVSTGQLTATDADDGAVLTFSIDGNAPAGFTLKTDGSWTFDGKDSAYQHLADGETQVISVPVLVTDEHGATSSSTLSITVTGTNDAPVAQAGSATTAENDVLNGQVPAASDVDGSIAGYQLANGVGTGNGTLTFNSDGSYSFDPGQDFDSLPAGVSRDITFTYQAKDDSGALSAPQTITITVTGSNDAPVAQATNAAVNEDSQINGQLQASDADQGAQLQFGSDSPLPAGFTLGQDGKWSFDASDAAYQHLAAGQTQVISIPVVVTDDQGATSGSTLTITVTGTNDVPVAQAASAAVDEDQVSTGQLTASDADDGAVLTFSVDGNVPAGFTLKTDGSWSFDGKDPAYQHLADGETQVISIPVIVTDEHGATDTSTLTLTITGTNDAPVALAGSATTAENDVRNGQVPAASDVDGTIAGYQLASGVGTGNGTLTFNSDGSYRFDPGQDFDSLPAGVSRDITFTYQAQDDSGALSAPQTITITVTGTNDAPVAQAGSATTEENTTLNGQVPAASDVDGTITGYQLATDVGTGNGTLTFNPNGSYTFDPGQDFDSLPAGVSRDITFTYQAQDDSGALSDPQTITITVTGTNDAPVAQAATAAVNEDSQINGQLQASDADQGAQLQFGSDNPLPAGFTLGQDGKWSFDAGDAAYQHLAAGQTQVISIPVVVTDDQGATSGSTLTITVTGTNDAPVAQAAIAAVNEDSQINGQLQATDADQGAQLQFSSDSPLPAGFTLDQDGKWTFDASNAAYQHLAAGQTQIISIPVVVTDDQGATDTSTLTITVTGTNDIPIAQAASAAVDEDQVSTGQLVATDADDGAVLTFSIDGNAPAGFTLKTDGSWTFDGKDSAYQHLADGETQVISIPVIVTDEQGATSSSTLTITITGTNDAPVAQAGSATTEENTVLNGQVPAASDVDGTIAGYQLTTDVGTGNGTLIFNPNGGYTFDPGHDFDSLPAGVSRDVTFTYQAKDDSGALSDPQTITITVTGSNDAPVAQAGSATTEENTTLNGQVPAASDVDGTITGYQLATDVGTGNGTLTFNSNGGYTFDPGHDFDSLAVGVSRDVTFTYQAKDDSGALSAPQTITITVTGTNDAPVAQAGSAATEENTVLNGQVPAASDVDGTIAGYQLTTDVGTGNGTLTFNSNGGYSFDPGHDFDSLPAGVSRDVTFTYQAKDDSGALSAPQTITITVTGTNDAPIAQAGSAATEENTILNGQVPAASDVDGTIASYQLTTDVGTGNGTLTFNSNGGYSFDPGHDFDSLPAGVSRDVTFTYQAKDDSGALSAPQAITITVTGTNDAPVAQAATAAVNEDSQINGQLQATDADQGAQLQFGSDSPLPAGFTLDQDGKWTFDASNPAYQHLAEGQTQVISIPVVVTDDQGATSGSTLTITVTGTNDAPVVQAASAAADEDQVSTGQLTATDADDGAVLTFSIDGNAPAGFILQSDGSWTFDGKDPAYQHLANDETQVISIPVIVTDDQGATSSSTLTLTITGTNDAPVAQAGSATTGENTVLNGQVPAASDVDGTIAGYQLTTDVGTGNGTLTFNPNGGYSFDPGQDFDSLPAGVSRDVTFTYQAKDDSGALSAPQTITITVTGTNDAPVAQAGSATTGENTVLNGQVPVASDVDGTITGYQLASDVGTGNGTLTFHGDGSYTFDPGQDFDSLPAGVSRDVTFTYQAKDDSGALSDPQTITITVTGTNDAAIITGAQVSINETNAPISTGGQLTVTDVDSPATFIEQTNVAGQYGHFNLAADGTWSYTADSAYNQLSVGQSLTDTFTVTSADGTTSSVSVTIDGTNDAAVITGAQASINETNDPITTGGQLTITDVDSPATFVEQTNVAGQYGHFTLAADGTWSYTADSAYNELKLNETLTDTFTVQSADGTQSSVTVNIVGSNDAPVAQAASASAVEGGSPQPGVVAGATDGSALTLTITTTQPGEAISFNWTFSTQDYAPFNDFAFVQVNGQVVTLLSSVAAVGDYGTSGPQTFSHTFDQPGTYTLVIGVADSGDSSVDSTLVLSNLPPQASVVGSVGQAVQGGTGWTLTSNGANNQALVDQLKPVSEITGQLQASDVDHGAQLSYSVDGTAPAGFTLRSDGSWVFDAKDPAYDSLAANQVKVLQIGFTVTDEHGATGSSTLTLTITGTNDAPVANADQAQTPINVALPSIDVLGNDSDVDGDTLSVTKAVLADPSQGSISINPDGTLNFVPAENVSGSVVIHYEISDSHGASASSSLTVQVGGNTPPQGADGSASLDEDSSHSFSAADFAFNDADAGQHLQAVRIDSLPGAGSLTFDGVAVVPGQVIAAADLGKLTFTPDANDSGAPYASFGFSVQDSAGAFDSASHTFTLDVTPVDDPSVLLPNVASMDEDDGSVTGNVLDNDSDVDNTLSVSSYSVAGFSGNIAAGTGTTIVGVGSIVIKADGSYSFTPDANYHGAVPQITYTTNTGASSTLDITVNSVNDLPVAENANKSTLEDTPVSGQVVASDVDGDALTYTLKPSSGPANGTLVLDAATGHYTYTPNPNYNGPDSFTVVIDDGHNGTAESTVTLTVTAVNDVPVTSDDSKTTAEDTSVSGQVVASDVDGDALTYTLKSGDEPKHGTLVLDAATGHYTYTPNPNYNGSDSFTVVIDDGHNGTAESTVTLTVTPVNDAPVAANDSKTTGENSVLSDQVPAASDIDSPVNPNGYALVSGPGAGNGLLTFNANGSYVFNPGNDFDSLAPGESRQVSFTYTAKDSEGATSAPATVTITVTGANDAPTGSDGTITLDEDSSRSFSAVDFGFNDVDHNDALSAVRIDSLPGAGSLTFDGVAVTQGQVIAAADLGKLAFTPAANANGNNYASFTFSVKDSNGAFDSTPNKLTVNVTPVNDNPVAVNDHYLVGGLQGNYWGYREGTDGNNLTSLSMISAFIAKTAPSATFTATALDYGNGVSTDLGGDKQLQKFLGSDAVSLSTDPANTSDAIVQLTGLVNLAAGNYTFRVTADDGFSIRIDGVEVFKYDANQSPTARVSDSFNIAQGGNHQIEILYWDQGGNAQLKVELAPVGGSYSVLGGSSLSHPLAELVTNEDTALTIAANTLLGNDSDVDGDSLSILSVQGAVNGTVKLENGNVVFTPAKDVNGTGSFTYTVSDGHGGTSTATVTIGINAVNDAPVAKPDSASTQEDKPVTLNVLANDSDVDGDALSVTSASASNGSVTVNADGTLTYTPKANFSGSDSITYTISDGHGGTASSTVAVSVTPVADVPLLNSGSIFALNPGATSISTTQGITQANLETETGLSSGALDGINPPSGALTHNANVNVVDGSLTSSDYTLKAGTQVNFAWNFTNGENSSSEISNGFNDIVALVVTGPDGTRTLIQVTSSEQRGASVNGSGVQSYTASSSGNYHFDWLVLNGGDADKDSSLSLGAPTFTLGGKTYGAPINVGINAALSDTDGSESLSVKITGVPNDATFTSGTHNADGSWSFTQAQLHDLQLLPASGYNGTLTLGVTAIATESDGSTASATQTLSVTVASTTTNSFSGTTGNDLMHGYGSTDTLNGGDGHDILYGGAGNSILNGGDGNDTLYGGLGNDTLDGGKGNDLLIGGKGNDTLTGGDGADTFIWRAGDTGNDTITDFKPGDGDRIDLVDLLPDAAHNDILSYLKVDTATSTLQISTTGQVNSSTDVTIKLTGVDLKTYGATSADIVKSLVAGADPLVKTEHH</sequence>
<dbReference type="Gene3D" id="2.60.40.3440">
    <property type="match status" value="3"/>
</dbReference>
<feature type="domain" description="Cadherin" evidence="3">
    <location>
        <begin position="3544"/>
        <end position="3627"/>
    </location>
</feature>
<feature type="domain" description="Cadherin" evidence="3">
    <location>
        <begin position="3430"/>
        <end position="3533"/>
    </location>
</feature>
<dbReference type="InterPro" id="IPR002126">
    <property type="entry name" value="Cadherin-like_dom"/>
</dbReference>
<dbReference type="InterPro" id="IPR041690">
    <property type="entry name" value="Cadherin_5"/>
</dbReference>
<proteinExistence type="predicted"/>
<dbReference type="SMART" id="SM00112">
    <property type="entry name" value="CA"/>
    <property type="match status" value="15"/>
</dbReference>
<feature type="region of interest" description="Disordered" evidence="2">
    <location>
        <begin position="367"/>
        <end position="399"/>
    </location>
</feature>
<dbReference type="InterPro" id="IPR019960">
    <property type="entry name" value="T1SS_VCA0849"/>
</dbReference>
<dbReference type="InterPro" id="IPR011658">
    <property type="entry name" value="PA14_dom"/>
</dbReference>
<dbReference type="SMART" id="SM00736">
    <property type="entry name" value="CADG"/>
    <property type="match status" value="9"/>
</dbReference>
<dbReference type="CDD" id="cd11304">
    <property type="entry name" value="Cadherin_repeat"/>
    <property type="match status" value="2"/>
</dbReference>
<dbReference type="Proteomes" id="UP000183385">
    <property type="component" value="Unassembled WGS sequence"/>
</dbReference>
<dbReference type="InterPro" id="IPR001343">
    <property type="entry name" value="Hemolysn_Ca-bd"/>
</dbReference>
<name>A0AAQ1HLR4_9PSED</name>
<dbReference type="Pfam" id="PF17803">
    <property type="entry name" value="Cadherin_4"/>
    <property type="match status" value="26"/>
</dbReference>
<protein>
    <submittedName>
        <fullName evidence="5">Type I secretion C-terminal target domain (VC_A0849 subclass)</fullName>
    </submittedName>
</protein>
<feature type="compositionally biased region" description="Polar residues" evidence="2">
    <location>
        <begin position="3209"/>
        <end position="3219"/>
    </location>
</feature>
<dbReference type="Pfam" id="PF07691">
    <property type="entry name" value="PA14"/>
    <property type="match status" value="1"/>
</dbReference>
<dbReference type="PROSITE" id="PS00330">
    <property type="entry name" value="HEMOLYSIN_CALCIUM"/>
    <property type="match status" value="3"/>
</dbReference>
<dbReference type="PANTHER" id="PTHR14139">
    <property type="entry name" value="CALSYNTENIN"/>
    <property type="match status" value="1"/>
</dbReference>
<feature type="domain" description="Cadherin" evidence="3">
    <location>
        <begin position="3038"/>
        <end position="3126"/>
    </location>
</feature>
<feature type="domain" description="Cadherin" evidence="3">
    <location>
        <begin position="684"/>
        <end position="771"/>
    </location>
</feature>
<dbReference type="InterPro" id="IPR040853">
    <property type="entry name" value="RapA2_cadherin-like"/>
</dbReference>
<feature type="domain" description="Cadherin" evidence="3">
    <location>
        <begin position="2391"/>
        <end position="2478"/>
    </location>
</feature>
<dbReference type="GO" id="GO:0007156">
    <property type="term" value="P:homophilic cell adhesion via plasma membrane adhesion molecules"/>
    <property type="evidence" value="ECO:0007669"/>
    <property type="project" value="InterPro"/>
</dbReference>
<dbReference type="InterPro" id="IPR015919">
    <property type="entry name" value="Cadherin-like_sf"/>
</dbReference>
<evidence type="ECO:0000256" key="1">
    <source>
        <dbReference type="ARBA" id="ARBA00022837"/>
    </source>
</evidence>
<dbReference type="SUPFAM" id="SSF56988">
    <property type="entry name" value="Anthrax protective antigen"/>
    <property type="match status" value="1"/>
</dbReference>
<dbReference type="NCBIfam" id="NF033682">
    <property type="entry name" value="retention_LapA"/>
    <property type="match status" value="1"/>
</dbReference>
<dbReference type="InterPro" id="IPR018511">
    <property type="entry name" value="Hemolysin-typ_Ca-bd_CS"/>
</dbReference>
<dbReference type="EMBL" id="FOLS01000007">
    <property type="protein sequence ID" value="SFC57778.1"/>
    <property type="molecule type" value="Genomic_DNA"/>
</dbReference>
<dbReference type="InterPro" id="IPR047777">
    <property type="entry name" value="LapA-like_RM"/>
</dbReference>
<reference evidence="5 6" key="1">
    <citation type="submission" date="2016-10" db="EMBL/GenBank/DDBJ databases">
        <authorList>
            <person name="Varghese N."/>
            <person name="Submissions S."/>
        </authorList>
    </citation>
    <scope>NUCLEOTIDE SEQUENCE [LARGE SCALE GENOMIC DNA]</scope>
    <source>
        <strain evidence="5 6">LMG 18378</strain>
    </source>
</reference>
<dbReference type="InterPro" id="IPR006644">
    <property type="entry name" value="Cadg"/>
</dbReference>
<comment type="caution">
    <text evidence="5">The sequence shown here is derived from an EMBL/GenBank/DDBJ whole genome shotgun (WGS) entry which is preliminary data.</text>
</comment>
<dbReference type="SUPFAM" id="SSF51120">
    <property type="entry name" value="beta-Roll"/>
    <property type="match status" value="1"/>
</dbReference>
<feature type="compositionally biased region" description="Low complexity" evidence="2">
    <location>
        <begin position="102"/>
        <end position="115"/>
    </location>
</feature>
<feature type="domain" description="Cadherin" evidence="3">
    <location>
        <begin position="1673"/>
        <end position="1773"/>
    </location>
</feature>
<accession>A0AAQ1HLR4</accession>
<feature type="domain" description="Cadherin" evidence="3">
    <location>
        <begin position="1772"/>
        <end position="1872"/>
    </location>
</feature>
<evidence type="ECO:0000259" key="4">
    <source>
        <dbReference type="PROSITE" id="PS51820"/>
    </source>
</evidence>
<dbReference type="GO" id="GO:0016020">
    <property type="term" value="C:membrane"/>
    <property type="evidence" value="ECO:0007669"/>
    <property type="project" value="InterPro"/>
</dbReference>
<dbReference type="PRINTS" id="PR00313">
    <property type="entry name" value="CABNDNGRPT"/>
</dbReference>
<evidence type="ECO:0000259" key="3">
    <source>
        <dbReference type="PROSITE" id="PS50268"/>
    </source>
</evidence>
<dbReference type="NCBIfam" id="NF012211">
    <property type="entry name" value="tand_rpt_95"/>
    <property type="match status" value="21"/>
</dbReference>
<evidence type="ECO:0000313" key="5">
    <source>
        <dbReference type="EMBL" id="SFC57778.1"/>
    </source>
</evidence>